<organism evidence="1 2">
    <name type="scientific">Myripristis murdjan</name>
    <name type="common">pinecone soldierfish</name>
    <dbReference type="NCBI Taxonomy" id="586833"/>
    <lineage>
        <taxon>Eukaryota</taxon>
        <taxon>Metazoa</taxon>
        <taxon>Chordata</taxon>
        <taxon>Craniata</taxon>
        <taxon>Vertebrata</taxon>
        <taxon>Euteleostomi</taxon>
        <taxon>Actinopterygii</taxon>
        <taxon>Neopterygii</taxon>
        <taxon>Teleostei</taxon>
        <taxon>Neoteleostei</taxon>
        <taxon>Acanthomorphata</taxon>
        <taxon>Holocentriformes</taxon>
        <taxon>Holocentridae</taxon>
        <taxon>Myripristis</taxon>
    </lineage>
</organism>
<proteinExistence type="predicted"/>
<dbReference type="PRINTS" id="PR02100">
    <property type="entry name" value="GENEIEX1"/>
</dbReference>
<name>A0A667WIE8_9TELE</name>
<dbReference type="Ensembl" id="ENSMMDT00005005334.1">
    <property type="protein sequence ID" value="ENSMMDP00005005190.1"/>
    <property type="gene ID" value="ENSMMDG00005002899.1"/>
</dbReference>
<reference evidence="1" key="2">
    <citation type="submission" date="2025-08" db="UniProtKB">
        <authorList>
            <consortium name="Ensembl"/>
        </authorList>
    </citation>
    <scope>IDENTIFICATION</scope>
</reference>
<dbReference type="PANTHER" id="PTHR16915:SF0">
    <property type="entry name" value="RADIATION-INDUCIBLE IMMEDIATE-EARLY GENE IEX-1"/>
    <property type="match status" value="1"/>
</dbReference>
<protein>
    <submittedName>
        <fullName evidence="1">Zgc:158343</fullName>
    </submittedName>
</protein>
<evidence type="ECO:0000313" key="2">
    <source>
        <dbReference type="Proteomes" id="UP000472263"/>
    </source>
</evidence>
<dbReference type="CTD" id="8870"/>
<gene>
    <name evidence="1" type="primary">ier3</name>
</gene>
<evidence type="ECO:0000313" key="1">
    <source>
        <dbReference type="Ensembl" id="ENSMMDP00005005190.1"/>
    </source>
</evidence>
<dbReference type="RefSeq" id="XP_029915055.1">
    <property type="nucleotide sequence ID" value="XM_030059195.1"/>
</dbReference>
<reference evidence="1" key="1">
    <citation type="submission" date="2019-06" db="EMBL/GenBank/DDBJ databases">
        <authorList>
            <consortium name="Wellcome Sanger Institute Data Sharing"/>
        </authorList>
    </citation>
    <scope>NUCLEOTIDE SEQUENCE [LARGE SCALE GENOMIC DNA]</scope>
</reference>
<accession>A0A667WIE8</accession>
<dbReference type="GeneTree" id="ENSGT00390000003213"/>
<dbReference type="GO" id="GO:0043066">
    <property type="term" value="P:negative regulation of apoptotic process"/>
    <property type="evidence" value="ECO:0007669"/>
    <property type="project" value="InterPro"/>
</dbReference>
<dbReference type="InParanoid" id="A0A667WIE8"/>
<sequence length="204" mass="22753">MYSRSNSMTLSIQSSRQESFAFSTMAASRSKEPEIFTFERVPTQATAVRSYAPVRPKKRCTRVMYPAKVRMYLPPAEKSPAKRWLVILCLVVLWQIYTEEPCVETPLGSADSPVGDYQVLPFQSAEEQARQLTDSAASEGLPVPVSGCKGRVAGHSSSSWEQILLNTTCPSPSLETEISRMYEQSTRNGYMVALLVYHRLGSDN</sequence>
<dbReference type="InterPro" id="IPR024829">
    <property type="entry name" value="IEX-1"/>
</dbReference>
<dbReference type="PANTHER" id="PTHR16915">
    <property type="entry name" value="IMMEDIATE EARLY RESPONSE 3"/>
    <property type="match status" value="1"/>
</dbReference>
<dbReference type="OrthoDB" id="9949267at2759"/>
<dbReference type="AlphaFoldDB" id="A0A667WIE8"/>
<reference evidence="1" key="3">
    <citation type="submission" date="2025-09" db="UniProtKB">
        <authorList>
            <consortium name="Ensembl"/>
        </authorList>
    </citation>
    <scope>IDENTIFICATION</scope>
</reference>
<dbReference type="GeneID" id="115364665"/>
<keyword evidence="2" id="KW-1185">Reference proteome</keyword>
<dbReference type="Proteomes" id="UP000472263">
    <property type="component" value="Chromosome 9"/>
</dbReference>